<organism evidence="2 3">
    <name type="scientific">Streptomyces abyssalis</name>
    <dbReference type="NCBI Taxonomy" id="933944"/>
    <lineage>
        <taxon>Bacteria</taxon>
        <taxon>Bacillati</taxon>
        <taxon>Actinomycetota</taxon>
        <taxon>Actinomycetes</taxon>
        <taxon>Kitasatosporales</taxon>
        <taxon>Streptomycetaceae</taxon>
        <taxon>Streptomyces</taxon>
    </lineage>
</organism>
<keyword evidence="3" id="KW-1185">Reference proteome</keyword>
<feature type="region of interest" description="Disordered" evidence="1">
    <location>
        <begin position="1"/>
        <end position="42"/>
    </location>
</feature>
<gene>
    <name evidence="2" type="ORF">AN215_15835</name>
</gene>
<dbReference type="AlphaFoldDB" id="A0A1E7JJJ0"/>
<reference evidence="2 3" key="1">
    <citation type="journal article" date="2016" name="Front. Microbiol.">
        <title>Comparative Genomics Analysis of Streptomyces Species Reveals Their Adaptation to the Marine Environment and Their Diversity at the Genomic Level.</title>
        <authorList>
            <person name="Tian X."/>
            <person name="Zhang Z."/>
            <person name="Yang T."/>
            <person name="Chen M."/>
            <person name="Li J."/>
            <person name="Chen F."/>
            <person name="Yang J."/>
            <person name="Li W."/>
            <person name="Zhang B."/>
            <person name="Zhang Z."/>
            <person name="Wu J."/>
            <person name="Zhang C."/>
            <person name="Long L."/>
            <person name="Xiao J."/>
        </authorList>
    </citation>
    <scope>NUCLEOTIDE SEQUENCE [LARGE SCALE GENOMIC DNA]</scope>
    <source>
        <strain evidence="2 3">SCSIO 10390</strain>
    </source>
</reference>
<accession>A0A1E7JJJ0</accession>
<dbReference type="EMBL" id="LJGT01000040">
    <property type="protein sequence ID" value="OEU87789.1"/>
    <property type="molecule type" value="Genomic_DNA"/>
</dbReference>
<evidence type="ECO:0000256" key="1">
    <source>
        <dbReference type="SAM" id="MobiDB-lite"/>
    </source>
</evidence>
<feature type="region of interest" description="Disordered" evidence="1">
    <location>
        <begin position="70"/>
        <end position="111"/>
    </location>
</feature>
<dbReference type="Proteomes" id="UP000176087">
    <property type="component" value="Unassembled WGS sequence"/>
</dbReference>
<evidence type="ECO:0000313" key="2">
    <source>
        <dbReference type="EMBL" id="OEU87789.1"/>
    </source>
</evidence>
<protein>
    <submittedName>
        <fullName evidence="2">Uncharacterized protein</fullName>
    </submittedName>
</protein>
<name>A0A1E7JJJ0_9ACTN</name>
<evidence type="ECO:0000313" key="3">
    <source>
        <dbReference type="Proteomes" id="UP000176087"/>
    </source>
</evidence>
<sequence>MAAKSSTLPRWKATGPLPGPLAHKRSRIRRPGSGGALTTSKAVPQGRALGEAGRCVHSACTLAGRLQAEASQSAPARVTQDAPGVGAHMEPWGAGSEVSPKTPGSPAGWGR</sequence>
<comment type="caution">
    <text evidence="2">The sequence shown here is derived from an EMBL/GenBank/DDBJ whole genome shotgun (WGS) entry which is preliminary data.</text>
</comment>
<proteinExistence type="predicted"/>